<dbReference type="Gene3D" id="3.40.50.2300">
    <property type="match status" value="1"/>
</dbReference>
<reference evidence="3" key="1">
    <citation type="journal article" date="2019" name="Int. J. Syst. Evol. Microbiol.">
        <title>The Global Catalogue of Microorganisms (GCM) 10K type strain sequencing project: providing services to taxonomists for standard genome sequencing and annotation.</title>
        <authorList>
            <consortium name="The Broad Institute Genomics Platform"/>
            <consortium name="The Broad Institute Genome Sequencing Center for Infectious Disease"/>
            <person name="Wu L."/>
            <person name="Ma J."/>
        </authorList>
    </citation>
    <scope>NUCLEOTIDE SEQUENCE [LARGE SCALE GENOMIC DNA]</scope>
    <source>
        <strain evidence="3">JCM 19134</strain>
    </source>
</reference>
<dbReference type="RefSeq" id="WP_345420806.1">
    <property type="nucleotide sequence ID" value="NZ_AP031496.1"/>
</dbReference>
<accession>A0AAV3U320</accession>
<dbReference type="Pfam" id="PF01451">
    <property type="entry name" value="LMWPc"/>
    <property type="match status" value="1"/>
</dbReference>
<dbReference type="AlphaFoldDB" id="A0AAV3U320"/>
<name>A0AAV3U320_9ALTE</name>
<evidence type="ECO:0000313" key="3">
    <source>
        <dbReference type="Proteomes" id="UP001409585"/>
    </source>
</evidence>
<sequence>MNQLLFLCTANYYRSRFSEQYFNHHAALAGLNWRADSKAITRHPLFEGVEGPMSPHSIQYLSEIGLEADTSRFPARVEDEHFDQYHRVIAASRDEHYPMMQQHFPHRANGIHYFTVEDLHIYGPERALPHLVQSLDALLEELRLAG</sequence>
<evidence type="ECO:0000313" key="2">
    <source>
        <dbReference type="EMBL" id="GAA4941062.1"/>
    </source>
</evidence>
<feature type="domain" description="Phosphotyrosine protein phosphatase I" evidence="1">
    <location>
        <begin position="5"/>
        <end position="107"/>
    </location>
</feature>
<dbReference type="EMBL" id="BAABLX010000012">
    <property type="protein sequence ID" value="GAA4941062.1"/>
    <property type="molecule type" value="Genomic_DNA"/>
</dbReference>
<gene>
    <name evidence="2" type="ORF">GCM10025791_19300</name>
</gene>
<keyword evidence="3" id="KW-1185">Reference proteome</keyword>
<organism evidence="2 3">
    <name type="scientific">Halioxenophilus aromaticivorans</name>
    <dbReference type="NCBI Taxonomy" id="1306992"/>
    <lineage>
        <taxon>Bacteria</taxon>
        <taxon>Pseudomonadati</taxon>
        <taxon>Pseudomonadota</taxon>
        <taxon>Gammaproteobacteria</taxon>
        <taxon>Alteromonadales</taxon>
        <taxon>Alteromonadaceae</taxon>
        <taxon>Halioxenophilus</taxon>
    </lineage>
</organism>
<evidence type="ECO:0000259" key="1">
    <source>
        <dbReference type="Pfam" id="PF01451"/>
    </source>
</evidence>
<dbReference type="Proteomes" id="UP001409585">
    <property type="component" value="Unassembled WGS sequence"/>
</dbReference>
<protein>
    <submittedName>
        <fullName evidence="2">Low molecular weight phosphatase family protein</fullName>
    </submittedName>
</protein>
<dbReference type="InterPro" id="IPR023485">
    <property type="entry name" value="Ptyr_pPase"/>
</dbReference>
<comment type="caution">
    <text evidence="2">The sequence shown here is derived from an EMBL/GenBank/DDBJ whole genome shotgun (WGS) entry which is preliminary data.</text>
</comment>
<proteinExistence type="predicted"/>
<dbReference type="SUPFAM" id="SSF52788">
    <property type="entry name" value="Phosphotyrosine protein phosphatases I"/>
    <property type="match status" value="1"/>
</dbReference>
<dbReference type="InterPro" id="IPR036196">
    <property type="entry name" value="Ptyr_pPase_sf"/>
</dbReference>